<dbReference type="EMBL" id="SOHH01000056">
    <property type="protein sequence ID" value="TFD79165.1"/>
    <property type="molecule type" value="Genomic_DNA"/>
</dbReference>
<proteinExistence type="predicted"/>
<dbReference type="OrthoDB" id="5123020at2"/>
<evidence type="ECO:0000256" key="1">
    <source>
        <dbReference type="SAM" id="Phobius"/>
    </source>
</evidence>
<organism evidence="2 3">
    <name type="scientific">Cryobacterium fucosi</name>
    <dbReference type="NCBI Taxonomy" id="1259157"/>
    <lineage>
        <taxon>Bacteria</taxon>
        <taxon>Bacillati</taxon>
        <taxon>Actinomycetota</taxon>
        <taxon>Actinomycetes</taxon>
        <taxon>Micrococcales</taxon>
        <taxon>Microbacteriaceae</taxon>
        <taxon>Cryobacterium</taxon>
    </lineage>
</organism>
<accession>A0A4R9BAF8</accession>
<evidence type="ECO:0000313" key="3">
    <source>
        <dbReference type="Proteomes" id="UP000298313"/>
    </source>
</evidence>
<dbReference type="AlphaFoldDB" id="A0A4R9BAF8"/>
<evidence type="ECO:0000313" key="2">
    <source>
        <dbReference type="EMBL" id="TFD79165.1"/>
    </source>
</evidence>
<keyword evidence="1" id="KW-1133">Transmembrane helix</keyword>
<gene>
    <name evidence="2" type="ORF">E3T48_06215</name>
</gene>
<keyword evidence="1" id="KW-0812">Transmembrane</keyword>
<protein>
    <submittedName>
        <fullName evidence="2">Uncharacterized protein</fullName>
    </submittedName>
</protein>
<keyword evidence="3" id="KW-1185">Reference proteome</keyword>
<reference evidence="2 3" key="1">
    <citation type="submission" date="2019-03" db="EMBL/GenBank/DDBJ databases">
        <title>Genomics of glacier-inhabiting Cryobacterium strains.</title>
        <authorList>
            <person name="Liu Q."/>
            <person name="Xin Y.-H."/>
        </authorList>
    </citation>
    <scope>NUCLEOTIDE SEQUENCE [LARGE SCALE GENOMIC DNA]</scope>
    <source>
        <strain evidence="2 3">Hh4</strain>
    </source>
</reference>
<sequence length="59" mass="7303">MPRATYRPRRRLDQWEILGETWWWFVLVQVPLIASWAGYFSERKAERMRKARNLPRPTE</sequence>
<comment type="caution">
    <text evidence="2">The sequence shown here is derived from an EMBL/GenBank/DDBJ whole genome shotgun (WGS) entry which is preliminary data.</text>
</comment>
<dbReference type="Proteomes" id="UP000298313">
    <property type="component" value="Unassembled WGS sequence"/>
</dbReference>
<dbReference type="RefSeq" id="WP_134522950.1">
    <property type="nucleotide sequence ID" value="NZ_SOHH01000056.1"/>
</dbReference>
<keyword evidence="1" id="KW-0472">Membrane</keyword>
<name>A0A4R9BAF8_9MICO</name>
<feature type="transmembrane region" description="Helical" evidence="1">
    <location>
        <begin position="22"/>
        <end position="40"/>
    </location>
</feature>